<dbReference type="Proteomes" id="UP000474718">
    <property type="component" value="Unassembled WGS sequence"/>
</dbReference>
<organism evidence="2 3">
    <name type="scientific">Bittarella massiliensis</name>
    <name type="common">ex Durand et al. 2017</name>
    <dbReference type="NCBI Taxonomy" id="1720313"/>
    <lineage>
        <taxon>Bacteria</taxon>
        <taxon>Bacillati</taxon>
        <taxon>Bacillota</taxon>
        <taxon>Clostridia</taxon>
        <taxon>Eubacteriales</taxon>
        <taxon>Oscillospiraceae</taxon>
        <taxon>Bittarella (ex Durand et al. 2017)</taxon>
    </lineage>
</organism>
<evidence type="ECO:0000313" key="2">
    <source>
        <dbReference type="EMBL" id="MZL70354.1"/>
    </source>
</evidence>
<dbReference type="Pfam" id="PF06970">
    <property type="entry name" value="RepA_N"/>
    <property type="match status" value="1"/>
</dbReference>
<gene>
    <name evidence="2" type="ORF">GT747_11375</name>
</gene>
<proteinExistence type="predicted"/>
<feature type="domain" description="Replication initiator A N-terminal" evidence="1">
    <location>
        <begin position="15"/>
        <end position="88"/>
    </location>
</feature>
<dbReference type="InterPro" id="IPR010724">
    <property type="entry name" value="RepA_N"/>
</dbReference>
<comment type="caution">
    <text evidence="2">The sequence shown here is derived from an EMBL/GenBank/DDBJ whole genome shotgun (WGS) entry which is preliminary data.</text>
</comment>
<reference evidence="2 3" key="1">
    <citation type="journal article" date="2019" name="Nat. Med.">
        <title>A library of human gut bacterial isolates paired with longitudinal multiomics data enables mechanistic microbiome research.</title>
        <authorList>
            <person name="Poyet M."/>
            <person name="Groussin M."/>
            <person name="Gibbons S.M."/>
            <person name="Avila-Pacheco J."/>
            <person name="Jiang X."/>
            <person name="Kearney S.M."/>
            <person name="Perrotta A.R."/>
            <person name="Berdy B."/>
            <person name="Zhao S."/>
            <person name="Lieberman T.D."/>
            <person name="Swanson P.K."/>
            <person name="Smith M."/>
            <person name="Roesemann S."/>
            <person name="Alexander J.E."/>
            <person name="Rich S.A."/>
            <person name="Livny J."/>
            <person name="Vlamakis H."/>
            <person name="Clish C."/>
            <person name="Bullock K."/>
            <person name="Deik A."/>
            <person name="Scott J."/>
            <person name="Pierce K.A."/>
            <person name="Xavier R.J."/>
            <person name="Alm E.J."/>
        </authorList>
    </citation>
    <scope>NUCLEOTIDE SEQUENCE [LARGE SCALE GENOMIC DNA]</scope>
    <source>
        <strain evidence="2 3">BIOML-A2</strain>
    </source>
</reference>
<dbReference type="EMBL" id="WWVX01000008">
    <property type="protein sequence ID" value="MZL70354.1"/>
    <property type="molecule type" value="Genomic_DNA"/>
</dbReference>
<protein>
    <recommendedName>
        <fullName evidence="1">Replication initiator A N-terminal domain-containing protein</fullName>
    </recommendedName>
</protein>
<name>A0ABW9WX27_9FIRM</name>
<accession>A0ABW9WX27</accession>
<evidence type="ECO:0000259" key="1">
    <source>
        <dbReference type="Pfam" id="PF06970"/>
    </source>
</evidence>
<dbReference type="RefSeq" id="WP_161213567.1">
    <property type="nucleotide sequence ID" value="NZ_WWVX01000008.1"/>
</dbReference>
<keyword evidence="3" id="KW-1185">Reference proteome</keyword>
<sequence length="112" mass="13291">MNPYFKLSEAESYVFYKVPKALFTEEKYNPVSTDAKMLYGLLLDRMHLSAKNGWTDKRGRIYQFFTVKEAQEKLRFGHEKICRLFSELEQADLIVRKRQGQGKPSIIYLKKF</sequence>
<evidence type="ECO:0000313" key="3">
    <source>
        <dbReference type="Proteomes" id="UP000474718"/>
    </source>
</evidence>